<evidence type="ECO:0000256" key="1">
    <source>
        <dbReference type="SAM" id="MobiDB-lite"/>
    </source>
</evidence>
<accession>A0A4Q7NQE5</accession>
<dbReference type="RefSeq" id="WP_130493374.1">
    <property type="nucleotide sequence ID" value="NZ_SGXD01000003.1"/>
</dbReference>
<dbReference type="InterPro" id="IPR011200">
    <property type="entry name" value="UCP012608"/>
</dbReference>
<dbReference type="EMBL" id="SGXD01000003">
    <property type="protein sequence ID" value="RZS87226.1"/>
    <property type="molecule type" value="Genomic_DNA"/>
</dbReference>
<sequence length="341" mass="35652">MGVAPPGLPRLLLDQAGACAANGSPMYAALLERAAADCAAGGVVADLLAPWAGAGVGDAVPLRFTGALHRLVLERRAPELALHYPSVGGSAADPDGLWDAVRRLLAARGDEVAPLLDSVPQTNEVGRAAALAGVLRHLAARGERRVRLVELGASAGLNLLVDRFRVTGAGQPWGPEGSPVVLADAWAGDAPPAGQVEVVDRLGVDLAPVDATSPQGRLLLTAYVWADQVTRFERLRAALELARRDPPRVVRGSAADLLDALEPDASAITVVWHSVFWQYVAPGEQQRLRERVDALLRRDALLTPASRREPATRAPGAGSTSSWSTAVGGRCSAPRPLTACP</sequence>
<dbReference type="Proteomes" id="UP000293638">
    <property type="component" value="Unassembled WGS sequence"/>
</dbReference>
<organism evidence="2 3">
    <name type="scientific">Motilibacter rhizosphaerae</name>
    <dbReference type="NCBI Taxonomy" id="598652"/>
    <lineage>
        <taxon>Bacteria</taxon>
        <taxon>Bacillati</taxon>
        <taxon>Actinomycetota</taxon>
        <taxon>Actinomycetes</taxon>
        <taxon>Motilibacterales</taxon>
        <taxon>Motilibacteraceae</taxon>
        <taxon>Motilibacter</taxon>
    </lineage>
</organism>
<proteinExistence type="predicted"/>
<dbReference type="Pfam" id="PF10094">
    <property type="entry name" value="DUF2332"/>
    <property type="match status" value="1"/>
</dbReference>
<evidence type="ECO:0008006" key="4">
    <source>
        <dbReference type="Google" id="ProtNLM"/>
    </source>
</evidence>
<dbReference type="AlphaFoldDB" id="A0A4Q7NQE5"/>
<gene>
    <name evidence="2" type="ORF">EV189_2651</name>
</gene>
<comment type="caution">
    <text evidence="2">The sequence shown here is derived from an EMBL/GenBank/DDBJ whole genome shotgun (WGS) entry which is preliminary data.</text>
</comment>
<dbReference type="OrthoDB" id="8899077at2"/>
<protein>
    <recommendedName>
        <fullName evidence="4">DUF2332 domain-containing protein</fullName>
    </recommendedName>
</protein>
<evidence type="ECO:0000313" key="3">
    <source>
        <dbReference type="Proteomes" id="UP000293638"/>
    </source>
</evidence>
<feature type="region of interest" description="Disordered" evidence="1">
    <location>
        <begin position="306"/>
        <end position="341"/>
    </location>
</feature>
<evidence type="ECO:0000313" key="2">
    <source>
        <dbReference type="EMBL" id="RZS87226.1"/>
    </source>
</evidence>
<name>A0A4Q7NQE5_9ACTN</name>
<reference evidence="2 3" key="1">
    <citation type="submission" date="2019-02" db="EMBL/GenBank/DDBJ databases">
        <title>Genomic Encyclopedia of Type Strains, Phase IV (KMG-IV): sequencing the most valuable type-strain genomes for metagenomic binning, comparative biology and taxonomic classification.</title>
        <authorList>
            <person name="Goeker M."/>
        </authorList>
    </citation>
    <scope>NUCLEOTIDE SEQUENCE [LARGE SCALE GENOMIC DNA]</scope>
    <source>
        <strain evidence="2 3">DSM 45622</strain>
    </source>
</reference>
<keyword evidence="3" id="KW-1185">Reference proteome</keyword>
<dbReference type="PIRSF" id="PIRSF012608">
    <property type="entry name" value="UCP012608"/>
    <property type="match status" value="1"/>
</dbReference>